<sequence>MKRLNQPCAYLKALHLPQAASQSQVNAEDVNLDENQDGIWCTSEFQSVYTVERDDVTCWSVCSPVKGESESGPHWVYCSKFILAALCHLLTCLEKLDQKHFPSAEEYQQTLNTTNQLVRKAEMVFSSHLASSPLPVEKKKKRSASCWLPWWCVFLGWFLLLSISAVSTYFTLLYGFWYGRGKSIKWVMSLGLSLFQSIFVLQPLKVIGVAVFFALLLKPVAVEETDEIKQVMLEQQAKCKRYSGRDTL</sequence>
<reference evidence="2 3" key="1">
    <citation type="submission" date="2019-03" db="EMBL/GenBank/DDBJ databases">
        <title>First draft genome of Liparis tanakae, snailfish: a comprehensive survey of snailfish specific genes.</title>
        <authorList>
            <person name="Kim W."/>
            <person name="Song I."/>
            <person name="Jeong J.-H."/>
            <person name="Kim D."/>
            <person name="Kim S."/>
            <person name="Ryu S."/>
            <person name="Song J.Y."/>
            <person name="Lee S.K."/>
        </authorList>
    </citation>
    <scope>NUCLEOTIDE SEQUENCE [LARGE SCALE GENOMIC DNA]</scope>
    <source>
        <tissue evidence="2">Muscle</tissue>
    </source>
</reference>
<evidence type="ECO:0000313" key="3">
    <source>
        <dbReference type="Proteomes" id="UP000314294"/>
    </source>
</evidence>
<dbReference type="Proteomes" id="UP000314294">
    <property type="component" value="Unassembled WGS sequence"/>
</dbReference>
<dbReference type="GO" id="GO:0005262">
    <property type="term" value="F:calcium channel activity"/>
    <property type="evidence" value="ECO:0007669"/>
    <property type="project" value="TreeGrafter"/>
</dbReference>
<protein>
    <submittedName>
        <fullName evidence="2">Polycystic kidney disease protein 1-like 2</fullName>
    </submittedName>
</protein>
<organism evidence="2 3">
    <name type="scientific">Liparis tanakae</name>
    <name type="common">Tanaka's snailfish</name>
    <dbReference type="NCBI Taxonomy" id="230148"/>
    <lineage>
        <taxon>Eukaryota</taxon>
        <taxon>Metazoa</taxon>
        <taxon>Chordata</taxon>
        <taxon>Craniata</taxon>
        <taxon>Vertebrata</taxon>
        <taxon>Euteleostomi</taxon>
        <taxon>Actinopterygii</taxon>
        <taxon>Neopterygii</taxon>
        <taxon>Teleostei</taxon>
        <taxon>Neoteleostei</taxon>
        <taxon>Acanthomorphata</taxon>
        <taxon>Eupercaria</taxon>
        <taxon>Perciformes</taxon>
        <taxon>Cottioidei</taxon>
        <taxon>Cottales</taxon>
        <taxon>Liparidae</taxon>
        <taxon>Liparis</taxon>
    </lineage>
</organism>
<dbReference type="PANTHER" id="PTHR10877:SF197">
    <property type="entry name" value="POLYCYSTIC KIDNEY DISEASE PROTEIN 1-LIKE 2"/>
    <property type="match status" value="1"/>
</dbReference>
<keyword evidence="1" id="KW-0472">Membrane</keyword>
<dbReference type="OrthoDB" id="2121937at2759"/>
<dbReference type="GO" id="GO:0050982">
    <property type="term" value="P:detection of mechanical stimulus"/>
    <property type="evidence" value="ECO:0007669"/>
    <property type="project" value="TreeGrafter"/>
</dbReference>
<dbReference type="PANTHER" id="PTHR10877">
    <property type="entry name" value="POLYCYSTIN FAMILY MEMBER"/>
    <property type="match status" value="1"/>
</dbReference>
<gene>
    <name evidence="2" type="primary">PKD1L2_0</name>
    <name evidence="2" type="ORF">EYF80_009271</name>
</gene>
<comment type="caution">
    <text evidence="2">The sequence shown here is derived from an EMBL/GenBank/DDBJ whole genome shotgun (WGS) entry which is preliminary data.</text>
</comment>
<keyword evidence="3" id="KW-1185">Reference proteome</keyword>
<evidence type="ECO:0000313" key="2">
    <source>
        <dbReference type="EMBL" id="TNN80532.1"/>
    </source>
</evidence>
<evidence type="ECO:0000256" key="1">
    <source>
        <dbReference type="SAM" id="Phobius"/>
    </source>
</evidence>
<keyword evidence="1" id="KW-1133">Transmembrane helix</keyword>
<name>A0A4Z2IT96_9TELE</name>
<feature type="transmembrane region" description="Helical" evidence="1">
    <location>
        <begin position="148"/>
        <end position="174"/>
    </location>
</feature>
<dbReference type="AlphaFoldDB" id="A0A4Z2IT96"/>
<feature type="transmembrane region" description="Helical" evidence="1">
    <location>
        <begin position="194"/>
        <end position="217"/>
    </location>
</feature>
<dbReference type="GO" id="GO:0016020">
    <property type="term" value="C:membrane"/>
    <property type="evidence" value="ECO:0007669"/>
    <property type="project" value="TreeGrafter"/>
</dbReference>
<dbReference type="InterPro" id="IPR051223">
    <property type="entry name" value="Polycystin"/>
</dbReference>
<keyword evidence="1" id="KW-0812">Transmembrane</keyword>
<accession>A0A4Z2IT96</accession>
<proteinExistence type="predicted"/>
<dbReference type="EMBL" id="SRLO01000054">
    <property type="protein sequence ID" value="TNN80532.1"/>
    <property type="molecule type" value="Genomic_DNA"/>
</dbReference>